<evidence type="ECO:0000313" key="3">
    <source>
        <dbReference type="EMBL" id="KUR73079.1"/>
    </source>
</evidence>
<feature type="domain" description="Ubiquinol-cytochrome c chaperone" evidence="2">
    <location>
        <begin position="37"/>
        <end position="138"/>
    </location>
</feature>
<keyword evidence="4" id="KW-1185">Reference proteome</keyword>
<gene>
    <name evidence="3" type="ORF">AQZ52_07800</name>
</gene>
<evidence type="ECO:0000313" key="4">
    <source>
        <dbReference type="Proteomes" id="UP000058012"/>
    </source>
</evidence>
<organism evidence="3 4">
    <name type="scientific">Novosphingobium fuchskuhlense</name>
    <dbReference type="NCBI Taxonomy" id="1117702"/>
    <lineage>
        <taxon>Bacteria</taxon>
        <taxon>Pseudomonadati</taxon>
        <taxon>Pseudomonadota</taxon>
        <taxon>Alphaproteobacteria</taxon>
        <taxon>Sphingomonadales</taxon>
        <taxon>Sphingomonadaceae</taxon>
        <taxon>Novosphingobium</taxon>
    </lineage>
</organism>
<proteinExistence type="inferred from homology"/>
<sequence length="171" mass="18615">MSFLARLFGARHDDRDSVRELWHRTVAIAREPEWYRTCGVADTLAGRFDMITLVLSLVMLRMEHEEALIGPSARLTELFVEDMDGQLREQGVGDVVVGKHIGKLMGTLGGRLGAYRTGLAEGEAAMAEAVRRNVTLQSGADPLLVAQRARAFAAGLALVPGFRVLAGEIGR</sequence>
<dbReference type="OrthoDB" id="7158889at2"/>
<dbReference type="Proteomes" id="UP000058012">
    <property type="component" value="Unassembled WGS sequence"/>
</dbReference>
<evidence type="ECO:0000256" key="1">
    <source>
        <dbReference type="ARBA" id="ARBA00006436"/>
    </source>
</evidence>
<dbReference type="Pfam" id="PF03981">
    <property type="entry name" value="Ubiq_cyt_C_chap"/>
    <property type="match status" value="1"/>
</dbReference>
<accession>A0A117UYB0</accession>
<dbReference type="AlphaFoldDB" id="A0A117UYB0"/>
<dbReference type="RefSeq" id="WP_067908136.1">
    <property type="nucleotide sequence ID" value="NZ_KQ954244.1"/>
</dbReference>
<dbReference type="STRING" id="1117702.AQZ52_07800"/>
<protein>
    <recommendedName>
        <fullName evidence="2">Ubiquinol-cytochrome c chaperone domain-containing protein</fullName>
    </recommendedName>
</protein>
<reference evidence="3 4" key="1">
    <citation type="submission" date="2015-10" db="EMBL/GenBank/DDBJ databases">
        <title>Draft genome sequence of Novosphingobium fuchskuhlense DSM 25065 isolated from a surface water sample of the southwest basin of Lake Grosse Fuchskuhle.</title>
        <authorList>
            <person name="Ruckert C."/>
            <person name="Winkler A."/>
            <person name="Glaeser J."/>
            <person name="Grossart H.-P."/>
            <person name="Kalinowski J."/>
            <person name="Glaeser S."/>
        </authorList>
    </citation>
    <scope>NUCLEOTIDE SEQUENCE [LARGE SCALE GENOMIC DNA]</scope>
    <source>
        <strain evidence="3 4">FNE08-7</strain>
    </source>
</reference>
<name>A0A117UYB0_9SPHN</name>
<comment type="caution">
    <text evidence="3">The sequence shown here is derived from an EMBL/GenBank/DDBJ whole genome shotgun (WGS) entry which is preliminary data.</text>
</comment>
<evidence type="ECO:0000259" key="2">
    <source>
        <dbReference type="Pfam" id="PF03981"/>
    </source>
</evidence>
<comment type="similarity">
    <text evidence="1">Belongs to the UPF0174 family.</text>
</comment>
<dbReference type="EMBL" id="LLZS01000003">
    <property type="protein sequence ID" value="KUR73079.1"/>
    <property type="molecule type" value="Genomic_DNA"/>
</dbReference>
<dbReference type="InterPro" id="IPR021150">
    <property type="entry name" value="Ubiq_cyt_c_chap"/>
</dbReference>